<name>A0A1T5MIR9_9FIRM</name>
<evidence type="ECO:0000313" key="2">
    <source>
        <dbReference type="Proteomes" id="UP000190285"/>
    </source>
</evidence>
<accession>A0A1T5MIR9</accession>
<dbReference type="STRING" id="36842.SAMN02194393_04752"/>
<dbReference type="Proteomes" id="UP000190285">
    <property type="component" value="Unassembled WGS sequence"/>
</dbReference>
<organism evidence="1 2">
    <name type="scientific">Maledivibacter halophilus</name>
    <dbReference type="NCBI Taxonomy" id="36842"/>
    <lineage>
        <taxon>Bacteria</taxon>
        <taxon>Bacillati</taxon>
        <taxon>Bacillota</taxon>
        <taxon>Clostridia</taxon>
        <taxon>Peptostreptococcales</taxon>
        <taxon>Caminicellaceae</taxon>
        <taxon>Maledivibacter</taxon>
    </lineage>
</organism>
<dbReference type="EMBL" id="FUZT01000016">
    <property type="protein sequence ID" value="SKC87818.1"/>
    <property type="molecule type" value="Genomic_DNA"/>
</dbReference>
<sequence length="93" mass="11440">MGKSKGGICKKIKKIIYIYRCISYKNYKINYIRRLLKELKRLYRVTDNTKDEIFDLNGLDDYLYKTMKEFEIIIKIELLNKKILKEFMRKEIF</sequence>
<protein>
    <submittedName>
        <fullName evidence="1">Uncharacterized protein</fullName>
    </submittedName>
</protein>
<dbReference type="RefSeq" id="WP_079495267.1">
    <property type="nucleotide sequence ID" value="NZ_FUZT01000016.1"/>
</dbReference>
<keyword evidence="2" id="KW-1185">Reference proteome</keyword>
<reference evidence="1 2" key="1">
    <citation type="submission" date="2017-02" db="EMBL/GenBank/DDBJ databases">
        <authorList>
            <person name="Peterson S.W."/>
        </authorList>
    </citation>
    <scope>NUCLEOTIDE SEQUENCE [LARGE SCALE GENOMIC DNA]</scope>
    <source>
        <strain evidence="1 2">M1</strain>
    </source>
</reference>
<proteinExistence type="predicted"/>
<dbReference type="AlphaFoldDB" id="A0A1T5MIR9"/>
<evidence type="ECO:0000313" key="1">
    <source>
        <dbReference type="EMBL" id="SKC87818.1"/>
    </source>
</evidence>
<gene>
    <name evidence="1" type="ORF">SAMN02194393_04752</name>
</gene>